<evidence type="ECO:0000256" key="1">
    <source>
        <dbReference type="ARBA" id="ARBA00022737"/>
    </source>
</evidence>
<reference evidence="8" key="2">
    <citation type="submission" date="2015-01" db="EMBL/GenBank/DDBJ databases">
        <title>Evolutionary Origins and Diversification of the Mycorrhizal Mutualists.</title>
        <authorList>
            <consortium name="DOE Joint Genome Institute"/>
            <consortium name="Mycorrhizal Genomics Consortium"/>
            <person name="Kohler A."/>
            <person name="Kuo A."/>
            <person name="Nagy L.G."/>
            <person name="Floudas D."/>
            <person name="Copeland A."/>
            <person name="Barry K.W."/>
            <person name="Cichocki N."/>
            <person name="Veneault-Fourrey C."/>
            <person name="LaButti K."/>
            <person name="Lindquist E.A."/>
            <person name="Lipzen A."/>
            <person name="Lundell T."/>
            <person name="Morin E."/>
            <person name="Murat C."/>
            <person name="Riley R."/>
            <person name="Ohm R."/>
            <person name="Sun H."/>
            <person name="Tunlid A."/>
            <person name="Henrissat B."/>
            <person name="Grigoriev I.V."/>
            <person name="Hibbett D.S."/>
            <person name="Martin F."/>
        </authorList>
    </citation>
    <scope>NUCLEOTIDE SEQUENCE [LARGE SCALE GENOMIC DNA]</scope>
    <source>
        <strain evidence="8">UH-Slu-Lm8-n1</strain>
    </source>
</reference>
<evidence type="ECO:0000256" key="2">
    <source>
        <dbReference type="ARBA" id="ARBA00022741"/>
    </source>
</evidence>
<dbReference type="InterPro" id="IPR003593">
    <property type="entry name" value="AAA+_ATPase"/>
</dbReference>
<dbReference type="InterPro" id="IPR001270">
    <property type="entry name" value="ClpA/B"/>
</dbReference>
<dbReference type="Pfam" id="PF10431">
    <property type="entry name" value="ClpB_D2-small"/>
    <property type="match status" value="1"/>
</dbReference>
<dbReference type="InterPro" id="IPR050130">
    <property type="entry name" value="ClpA_ClpB"/>
</dbReference>
<feature type="domain" description="AAA+ ATPase" evidence="5">
    <location>
        <begin position="731"/>
        <end position="899"/>
    </location>
</feature>
<evidence type="ECO:0000313" key="8">
    <source>
        <dbReference type="Proteomes" id="UP000054485"/>
    </source>
</evidence>
<dbReference type="PANTHER" id="PTHR11638">
    <property type="entry name" value="ATP-DEPENDENT CLP PROTEASE"/>
    <property type="match status" value="1"/>
</dbReference>
<dbReference type="InterPro" id="IPR019489">
    <property type="entry name" value="Clp_ATPase_C"/>
</dbReference>
<dbReference type="PRINTS" id="PR00300">
    <property type="entry name" value="CLPPROTEASEA"/>
</dbReference>
<feature type="compositionally biased region" description="Pro residues" evidence="4">
    <location>
        <begin position="1054"/>
        <end position="1073"/>
    </location>
</feature>
<dbReference type="CDD" id="cd00009">
    <property type="entry name" value="AAA"/>
    <property type="match status" value="1"/>
</dbReference>
<dbReference type="STRING" id="930992.A0A0D0AN87"/>
<dbReference type="AlphaFoldDB" id="A0A0D0AN87"/>
<proteinExistence type="predicted"/>
<dbReference type="GO" id="GO:0016887">
    <property type="term" value="F:ATP hydrolysis activity"/>
    <property type="evidence" value="ECO:0007669"/>
    <property type="project" value="InterPro"/>
</dbReference>
<accession>A0A0D0AN87</accession>
<evidence type="ECO:0000259" key="5">
    <source>
        <dbReference type="SMART" id="SM00382"/>
    </source>
</evidence>
<gene>
    <name evidence="7" type="ORF">CY34DRAFT_811920</name>
</gene>
<dbReference type="InterPro" id="IPR027417">
    <property type="entry name" value="P-loop_NTPase"/>
</dbReference>
<organism evidence="7 8">
    <name type="scientific">Suillus luteus UH-Slu-Lm8-n1</name>
    <dbReference type="NCBI Taxonomy" id="930992"/>
    <lineage>
        <taxon>Eukaryota</taxon>
        <taxon>Fungi</taxon>
        <taxon>Dikarya</taxon>
        <taxon>Basidiomycota</taxon>
        <taxon>Agaricomycotina</taxon>
        <taxon>Agaricomycetes</taxon>
        <taxon>Agaricomycetidae</taxon>
        <taxon>Boletales</taxon>
        <taxon>Suillineae</taxon>
        <taxon>Suillaceae</taxon>
        <taxon>Suillus</taxon>
    </lineage>
</organism>
<evidence type="ECO:0000256" key="4">
    <source>
        <dbReference type="SAM" id="MobiDB-lite"/>
    </source>
</evidence>
<feature type="compositionally biased region" description="Basic and acidic residues" evidence="4">
    <location>
        <begin position="1"/>
        <end position="10"/>
    </location>
</feature>
<dbReference type="OrthoDB" id="3262188at2759"/>
<dbReference type="GO" id="GO:0034605">
    <property type="term" value="P:cellular response to heat"/>
    <property type="evidence" value="ECO:0007669"/>
    <property type="project" value="TreeGrafter"/>
</dbReference>
<feature type="compositionally biased region" description="Low complexity" evidence="4">
    <location>
        <begin position="12"/>
        <end position="22"/>
    </location>
</feature>
<name>A0A0D0AN87_9AGAM</name>
<dbReference type="Gene3D" id="1.10.8.60">
    <property type="match status" value="1"/>
</dbReference>
<evidence type="ECO:0000256" key="3">
    <source>
        <dbReference type="ARBA" id="ARBA00022840"/>
    </source>
</evidence>
<evidence type="ECO:0000259" key="6">
    <source>
        <dbReference type="SMART" id="SM01086"/>
    </source>
</evidence>
<feature type="compositionally biased region" description="Low complexity" evidence="4">
    <location>
        <begin position="1003"/>
        <end position="1017"/>
    </location>
</feature>
<dbReference type="InParanoid" id="A0A0D0AN87"/>
<feature type="region of interest" description="Disordered" evidence="4">
    <location>
        <begin position="1003"/>
        <end position="1073"/>
    </location>
</feature>
<dbReference type="SMART" id="SM00382">
    <property type="entry name" value="AAA"/>
    <property type="match status" value="2"/>
</dbReference>
<protein>
    <submittedName>
        <fullName evidence="7">Unplaced genomic scaffold CY34scaffold_463, whole genome shotgun sequence</fullName>
    </submittedName>
</protein>
<keyword evidence="2" id="KW-0547">Nucleotide-binding</keyword>
<dbReference type="GO" id="GO:0005737">
    <property type="term" value="C:cytoplasm"/>
    <property type="evidence" value="ECO:0007669"/>
    <property type="project" value="TreeGrafter"/>
</dbReference>
<dbReference type="InterPro" id="IPR003959">
    <property type="entry name" value="ATPase_AAA_core"/>
</dbReference>
<dbReference type="HOGENOM" id="CLU_005070_4_0_1"/>
<dbReference type="GO" id="GO:0005524">
    <property type="term" value="F:ATP binding"/>
    <property type="evidence" value="ECO:0007669"/>
    <property type="project" value="UniProtKB-KW"/>
</dbReference>
<keyword evidence="3" id="KW-0067">ATP-binding</keyword>
<keyword evidence="1" id="KW-0677">Repeat</keyword>
<dbReference type="PANTHER" id="PTHR11638:SF18">
    <property type="entry name" value="HEAT SHOCK PROTEIN 104"/>
    <property type="match status" value="1"/>
</dbReference>
<feature type="domain" description="AAA+ ATPase" evidence="5">
    <location>
        <begin position="291"/>
        <end position="521"/>
    </location>
</feature>
<feature type="domain" description="Clp ATPase C-terminal" evidence="6">
    <location>
        <begin position="898"/>
        <end position="990"/>
    </location>
</feature>
<dbReference type="InterPro" id="IPR041546">
    <property type="entry name" value="ClpA/ClpB_AAA_lid"/>
</dbReference>
<feature type="region of interest" description="Disordered" evidence="4">
    <location>
        <begin position="1"/>
        <end position="22"/>
    </location>
</feature>
<reference evidence="7 8" key="1">
    <citation type="submission" date="2014-04" db="EMBL/GenBank/DDBJ databases">
        <authorList>
            <consortium name="DOE Joint Genome Institute"/>
            <person name="Kuo A."/>
            <person name="Ruytinx J."/>
            <person name="Rineau F."/>
            <person name="Colpaert J."/>
            <person name="Kohler A."/>
            <person name="Nagy L.G."/>
            <person name="Floudas D."/>
            <person name="Copeland A."/>
            <person name="Barry K.W."/>
            <person name="Cichocki N."/>
            <person name="Veneault-Fourrey C."/>
            <person name="LaButti K."/>
            <person name="Lindquist E.A."/>
            <person name="Lipzen A."/>
            <person name="Lundell T."/>
            <person name="Morin E."/>
            <person name="Murat C."/>
            <person name="Sun H."/>
            <person name="Tunlid A."/>
            <person name="Henrissat B."/>
            <person name="Grigoriev I.V."/>
            <person name="Hibbett D.S."/>
            <person name="Martin F."/>
            <person name="Nordberg H.P."/>
            <person name="Cantor M.N."/>
            <person name="Hua S.X."/>
        </authorList>
    </citation>
    <scope>NUCLEOTIDE SEQUENCE [LARGE SCALE GENOMIC DNA]</scope>
    <source>
        <strain evidence="7 8">UH-Slu-Lm8-n1</strain>
    </source>
</reference>
<dbReference type="Pfam" id="PF07724">
    <property type="entry name" value="AAA_2"/>
    <property type="match status" value="1"/>
</dbReference>
<sequence>MTDTPLRDGSDESISQSSTAASTSFRFDSEMDQLWINCEWLASGETYTNTRVDRLPEHSSAPVKPFHLALGLLFDGLKDDEDQRLYATEPELPRSLQLPLFWTAISQASGIPDDIVTHLRNVTSFKPPDGRLLQQCIGQALWQKLKEDKDSHKEEYRASSDTGHILNRATTGTEIILKQAKTICSDEYGSETIALHHILLALLEHEELQVILKKFPSLHTGIKELPNIVRRLRPITNRGGIDDTGLFPNLNKWAIDLTQLVKDKKERGEMDPLIGRTNELRRLIAILSRRKKNSAVLLGDPGVGKTAIAEGLAQRLVEGILKVDTGDPDIDQSGVADGPDQRNARRATQIPESVVARVFNLDLASLLASTACKSAYEQIVKMILDEIAQHEERGIRAIIFMDNLSQIAIGGYRGDGTGLDAATIMKPFLMKGKLRCVGCSTVEDFRTYIEKDGALARQFSPIYICESTPDETIQILRGLKDPLQRFHKIAILDNALVAATNIASRFFAHKRLPDSAIDLIDEACAQANLARSANSETVWKLQRSRIVLEMDIRSLQREVDEESDRRVVKAQTKLYNLDRKIEASSSSRRFHRIISRKLKEIEKKIKSEEDRFTPDSFNNDDERQRAMDRVRDLGIDEDDLRHQLKQAESGTLALNLDEFEMNNGDPITDKMVAKTASYYTFIHAAETLDPSEILRVADRLSEVVVGQPEAVEAVANTVQFMWAGLKNPRRPIASFLFGGPSGSGKALLVKGVSLSEIALRQCGKLLRINASDYIEPHSLTRLIGTPACTGYDQGGQLTECVRRKPFSVVHIKDIERGCVEFRLLIQTILDEGTIKDGDRNVVDFTNCIIIISTSLGQVNVGRAVSEETERKHFMHEIETHFPGEFLSRLDKIVVFRRISGVTLIAMINARLEELRKQLSLIDLQLSVHDAVKSRLQFQAALNRVGCARWLDRLIRTEILEPLAKLLLRNDVPENKTVVLEIDEDIRKITVRLVEGGLAIPVTEPVPESPVSSSPSTSYHSLDTDDGDWENGSTDSHSADEEEDGHCCQSWAPRTLPPTGPPALIPQPQPLRLF</sequence>
<dbReference type="SMART" id="SM01086">
    <property type="entry name" value="ClpB_D2-small"/>
    <property type="match status" value="1"/>
</dbReference>
<dbReference type="EMBL" id="KN835594">
    <property type="protein sequence ID" value="KIK35727.1"/>
    <property type="molecule type" value="Genomic_DNA"/>
</dbReference>
<dbReference type="Gene3D" id="3.40.50.300">
    <property type="entry name" value="P-loop containing nucleotide triphosphate hydrolases"/>
    <property type="match status" value="3"/>
</dbReference>
<dbReference type="SUPFAM" id="SSF52540">
    <property type="entry name" value="P-loop containing nucleoside triphosphate hydrolases"/>
    <property type="match status" value="2"/>
</dbReference>
<keyword evidence="8" id="KW-1185">Reference proteome</keyword>
<dbReference type="Pfam" id="PF17871">
    <property type="entry name" value="AAA_lid_9"/>
    <property type="match status" value="1"/>
</dbReference>
<dbReference type="CDD" id="cd19499">
    <property type="entry name" value="RecA-like_ClpB_Hsp104-like"/>
    <property type="match status" value="1"/>
</dbReference>
<evidence type="ECO:0000313" key="7">
    <source>
        <dbReference type="EMBL" id="KIK35727.1"/>
    </source>
</evidence>
<dbReference type="Proteomes" id="UP000054485">
    <property type="component" value="Unassembled WGS sequence"/>
</dbReference>